<keyword evidence="2" id="KW-1185">Reference proteome</keyword>
<dbReference type="Proteomes" id="UP001428817">
    <property type="component" value="Unassembled WGS sequence"/>
</dbReference>
<sequence length="75" mass="7970">MNEISLLAVRGEGSGSVARAVSLAGQGRLQTDALVTHHFPLENIGEAFDTYAERRGNAIKVMLDVSEDPEQASGD</sequence>
<dbReference type="RefSeq" id="WP_185061775.1">
    <property type="nucleotide sequence ID" value="NZ_BAABJP010000008.1"/>
</dbReference>
<gene>
    <name evidence="1" type="ORF">GCM10023321_23950</name>
</gene>
<name>A0ABP9PX40_9PSEU</name>
<protein>
    <recommendedName>
        <fullName evidence="3">Alcohol dehydrogenase</fullName>
    </recommendedName>
</protein>
<accession>A0ABP9PX40</accession>
<dbReference type="EMBL" id="BAABJP010000008">
    <property type="protein sequence ID" value="GAA5153548.1"/>
    <property type="molecule type" value="Genomic_DNA"/>
</dbReference>
<dbReference type="Gene3D" id="3.90.180.10">
    <property type="entry name" value="Medium-chain alcohol dehydrogenases, catalytic domain"/>
    <property type="match status" value="1"/>
</dbReference>
<reference evidence="2" key="1">
    <citation type="journal article" date="2019" name="Int. J. Syst. Evol. Microbiol.">
        <title>The Global Catalogue of Microorganisms (GCM) 10K type strain sequencing project: providing services to taxonomists for standard genome sequencing and annotation.</title>
        <authorList>
            <consortium name="The Broad Institute Genomics Platform"/>
            <consortium name="The Broad Institute Genome Sequencing Center for Infectious Disease"/>
            <person name="Wu L."/>
            <person name="Ma J."/>
        </authorList>
    </citation>
    <scope>NUCLEOTIDE SEQUENCE [LARGE SCALE GENOMIC DNA]</scope>
    <source>
        <strain evidence="2">JCM 18303</strain>
    </source>
</reference>
<evidence type="ECO:0000313" key="1">
    <source>
        <dbReference type="EMBL" id="GAA5153548.1"/>
    </source>
</evidence>
<proteinExistence type="predicted"/>
<evidence type="ECO:0000313" key="2">
    <source>
        <dbReference type="Proteomes" id="UP001428817"/>
    </source>
</evidence>
<organism evidence="1 2">
    <name type="scientific">Pseudonocardia eucalypti</name>
    <dbReference type="NCBI Taxonomy" id="648755"/>
    <lineage>
        <taxon>Bacteria</taxon>
        <taxon>Bacillati</taxon>
        <taxon>Actinomycetota</taxon>
        <taxon>Actinomycetes</taxon>
        <taxon>Pseudonocardiales</taxon>
        <taxon>Pseudonocardiaceae</taxon>
        <taxon>Pseudonocardia</taxon>
    </lineage>
</organism>
<comment type="caution">
    <text evidence="1">The sequence shown here is derived from an EMBL/GenBank/DDBJ whole genome shotgun (WGS) entry which is preliminary data.</text>
</comment>
<evidence type="ECO:0008006" key="3">
    <source>
        <dbReference type="Google" id="ProtNLM"/>
    </source>
</evidence>